<dbReference type="GeneID" id="190940"/>
<organism evidence="6 7">
    <name type="scientific">Caenorhabditis elegans</name>
    <dbReference type="NCBI Taxonomy" id="6239"/>
    <lineage>
        <taxon>Eukaryota</taxon>
        <taxon>Metazoa</taxon>
        <taxon>Ecdysozoa</taxon>
        <taxon>Nematoda</taxon>
        <taxon>Chromadorea</taxon>
        <taxon>Rhabditida</taxon>
        <taxon>Rhabditina</taxon>
        <taxon>Rhabditomorpha</taxon>
        <taxon>Rhabditoidea</taxon>
        <taxon>Rhabditidae</taxon>
        <taxon>Peloderinae</taxon>
        <taxon>Caenorhabditis</taxon>
    </lineage>
</organism>
<feature type="transmembrane region" description="Helical" evidence="5">
    <location>
        <begin position="87"/>
        <end position="107"/>
    </location>
</feature>
<dbReference type="Pfam" id="PF06423">
    <property type="entry name" value="GWT1"/>
    <property type="match status" value="1"/>
</dbReference>
<feature type="transmembrane region" description="Helical" evidence="5">
    <location>
        <begin position="437"/>
        <end position="457"/>
    </location>
</feature>
<dbReference type="UniPathway" id="UPA00196"/>
<dbReference type="EMBL" id="BX284602">
    <property type="protein sequence ID" value="CCD72985.1"/>
    <property type="molecule type" value="Genomic_DNA"/>
</dbReference>
<feature type="transmembrane region" description="Helical" evidence="5">
    <location>
        <begin position="347"/>
        <end position="365"/>
    </location>
</feature>
<keyword evidence="4 5" id="KW-0472">Membrane</keyword>
<comment type="pathway">
    <text evidence="5">Glycolipid biosynthesis; glycosylphosphatidylinositol-anchor biosynthesis.</text>
</comment>
<evidence type="ECO:0000313" key="6">
    <source>
        <dbReference type="EMBL" id="CCD72985.1"/>
    </source>
</evidence>
<dbReference type="eggNOG" id="KOG0411">
    <property type="taxonomic scope" value="Eukaryota"/>
</dbReference>
<dbReference type="KEGG" id="cel:CELE_Y110A2AL.12"/>
<dbReference type="Proteomes" id="UP000001940">
    <property type="component" value="Chromosome II"/>
</dbReference>
<dbReference type="HOGENOM" id="CLU_020802_2_2_1"/>
<keyword evidence="5" id="KW-0808">Transferase</keyword>
<dbReference type="Bgee" id="WBGene00022447">
    <property type="expression patterns" value="Expressed in pharyngeal muscle cell (C elegans) and 3 other cell types or tissues"/>
</dbReference>
<keyword evidence="5" id="KW-0256">Endoplasmic reticulum</keyword>
<dbReference type="Reactome" id="R-CEL-162710">
    <property type="pathway name" value="Synthesis of glycosylphosphatidylinositol (GPI)"/>
</dbReference>
<evidence type="ECO:0000313" key="8">
    <source>
        <dbReference type="WormBase" id="Y110A2AL.12a"/>
    </source>
</evidence>
<dbReference type="ExpressionAtlas" id="D6RYD7">
    <property type="expression patterns" value="baseline and differential"/>
</dbReference>
<dbReference type="PANTHER" id="PTHR20661:SF0">
    <property type="entry name" value="PHOSPHATIDYLINOSITOL-GLYCAN BIOSYNTHESIS CLASS W PROTEIN"/>
    <property type="match status" value="1"/>
</dbReference>
<dbReference type="PaxDb" id="6239-Y110A2AL.12a"/>
<protein>
    <recommendedName>
        <fullName evidence="5">Phosphatidylinositol-glycan biosynthesis class W protein</fullName>
        <ecNumber evidence="5">2.3.-.-</ecNumber>
    </recommendedName>
</protein>
<comment type="function">
    <text evidence="5">A acetyltransferase, which acetylates the inositol ring of phosphatidylinositol during biosynthesis of GPI-anchor.</text>
</comment>
<keyword evidence="5" id="KW-0012">Acyltransferase</keyword>
<keyword evidence="2 5" id="KW-0812">Transmembrane</keyword>
<evidence type="ECO:0000256" key="4">
    <source>
        <dbReference type="ARBA" id="ARBA00023136"/>
    </source>
</evidence>
<gene>
    <name evidence="6 8" type="primary">pigw-1</name>
    <name evidence="8" type="synonym">hpo-20</name>
    <name evidence="6" type="ORF">CELE_Y110A2AL.12</name>
    <name evidence="8" type="ORF">Y110A2AL.12</name>
</gene>
<dbReference type="EC" id="2.3.-.-" evidence="5"/>
<keyword evidence="3 5" id="KW-1133">Transmembrane helix</keyword>
<evidence type="ECO:0000256" key="1">
    <source>
        <dbReference type="ARBA" id="ARBA00004141"/>
    </source>
</evidence>
<dbReference type="OMA" id="GLYVMQP"/>
<feature type="transmembrane region" description="Helical" evidence="5">
    <location>
        <begin position="176"/>
        <end position="193"/>
    </location>
</feature>
<dbReference type="GO" id="GO:0005789">
    <property type="term" value="C:endoplasmic reticulum membrane"/>
    <property type="evidence" value="ECO:0007669"/>
    <property type="project" value="UniProtKB-SubCell"/>
</dbReference>
<comment type="similarity">
    <text evidence="5">Belongs to the PIGW family.</text>
</comment>
<feature type="transmembrane region" description="Helical" evidence="5">
    <location>
        <begin position="61"/>
        <end position="81"/>
    </location>
</feature>
<dbReference type="InterPro" id="IPR009447">
    <property type="entry name" value="PIGW/GWT1"/>
</dbReference>
<dbReference type="STRING" id="6239.Y110A2AL.12a.1"/>
<evidence type="ECO:0000256" key="2">
    <source>
        <dbReference type="ARBA" id="ARBA00022692"/>
    </source>
</evidence>
<feature type="transmembrane region" description="Helical" evidence="5">
    <location>
        <begin position="463"/>
        <end position="482"/>
    </location>
</feature>
<dbReference type="AlphaFoldDB" id="D6RYD7"/>
<evidence type="ECO:0000313" key="7">
    <source>
        <dbReference type="Proteomes" id="UP000001940"/>
    </source>
</evidence>
<evidence type="ECO:0000256" key="5">
    <source>
        <dbReference type="RuleBase" id="RU280819"/>
    </source>
</evidence>
<keyword evidence="5" id="KW-0337">GPI-anchor biosynthesis</keyword>
<evidence type="ECO:0000256" key="3">
    <source>
        <dbReference type="ARBA" id="ARBA00022989"/>
    </source>
</evidence>
<dbReference type="GO" id="GO:0032216">
    <property type="term" value="F:glucosaminyl-phosphatidylinositol O-acyltransferase activity"/>
    <property type="evidence" value="ECO:0000318"/>
    <property type="project" value="GO_Central"/>
</dbReference>
<dbReference type="SMR" id="D6RYD7"/>
<dbReference type="CTD" id="190940"/>
<dbReference type="PANTHER" id="PTHR20661">
    <property type="entry name" value="PHOSPHATIDYLINOSITOL-GLYCAN BIOSYNTHESIS CLASS W PROTEIN"/>
    <property type="match status" value="1"/>
</dbReference>
<dbReference type="InParanoid" id="D6RYD7"/>
<feature type="transmembrane region" description="Helical" evidence="5">
    <location>
        <begin position="377"/>
        <end position="399"/>
    </location>
</feature>
<feature type="transmembrane region" description="Helical" evidence="5">
    <location>
        <begin position="143"/>
        <end position="164"/>
    </location>
</feature>
<feature type="transmembrane region" description="Helical" evidence="5">
    <location>
        <begin position="27"/>
        <end position="49"/>
    </location>
</feature>
<dbReference type="GO" id="GO:0006506">
    <property type="term" value="P:GPI anchor biosynthetic process"/>
    <property type="evidence" value="ECO:0000318"/>
    <property type="project" value="GO_Central"/>
</dbReference>
<proteinExistence type="inferred from homology"/>
<dbReference type="FunCoup" id="D6RYD7">
    <property type="interactions" value="1915"/>
</dbReference>
<comment type="subcellular location">
    <subcellularLocation>
        <location evidence="5">Endoplasmic reticulum membrane</location>
        <topology evidence="5">Multi-pass membrane protein</topology>
    </subcellularLocation>
    <subcellularLocation>
        <location evidence="1">Membrane</location>
        <topology evidence="1">Multi-pass membrane protein</topology>
    </subcellularLocation>
</comment>
<dbReference type="PhylomeDB" id="D6RYD7"/>
<dbReference type="OrthoDB" id="1158011at2759"/>
<accession>D6RYD7</accession>
<feature type="transmembrane region" description="Helical" evidence="5">
    <location>
        <begin position="214"/>
        <end position="233"/>
    </location>
</feature>
<sequence>MSQADVGATTEHSSFVGTLTGCAQRELFLTFLITMLGLFIRNLTLPWIFLGRRYDTGRFTYWLKFVADVIFLCVPSLLAMTVLNEHLILLSTIMIIISAVLLIFVLFEAAEQHHNHHQLSVILRQSWSRFVEEQHKPTQFVTYFRSLTMILVTLAILAVDFPIFPRKYAKTEKFGHSMMDVGVAAFLFQAALGSRMAKSPSSGRQLSHHSPRPWYLSSTFLLFALGAGRAVLLEVIGYPQHVTEYGVHWNFFFTMAAIRILSSSILPRCYPLVLSVIFGICHQTMLKSTGLQAWILDESANRRENLITANAEGLTSLMGYLTIFYASLAIGEFMAKTSIRIKSWIRRCFQLFALSLILFFIQIAAEKCVDPPCRRVVNATYIFSQLTLMTFATGVCLSIQMFNTVAWCSSFPQFSNGEDPYSVVSPCLSDSINRHSLLFFLVSNVLTGLVNLSVDAHRQPPHIAFPILLAYVTVCTGLMHFLEYRKIKFATRPHAE</sequence>
<reference evidence="6 7" key="1">
    <citation type="journal article" date="1998" name="Science">
        <title>Genome sequence of the nematode C. elegans: a platform for investigating biology.</title>
        <authorList>
            <consortium name="The C. elegans sequencing consortium"/>
            <person name="Sulson J.E."/>
            <person name="Waterston R."/>
        </authorList>
    </citation>
    <scope>NUCLEOTIDE SEQUENCE [LARGE SCALE GENOMIC DNA]</scope>
    <source>
        <strain evidence="6 7">Bristol N2</strain>
    </source>
</reference>
<name>D6RYD7_CAEEL</name>
<dbReference type="PIRSF" id="PIRSF017321">
    <property type="entry name" value="GWT1"/>
    <property type="match status" value="1"/>
</dbReference>
<dbReference type="WormBase" id="Y110A2AL.12a">
    <property type="protein sequence ID" value="CE44967"/>
    <property type="gene ID" value="WBGene00022447"/>
    <property type="gene designation" value="pigw-1"/>
</dbReference>
<keyword evidence="7" id="KW-1185">Reference proteome</keyword>
<dbReference type="RefSeq" id="NP_001022407.2">
    <property type="nucleotide sequence ID" value="NM_001027236.3"/>
</dbReference>
<dbReference type="AGR" id="WB:WBGene00022447"/>